<protein>
    <submittedName>
        <fullName evidence="1">Uncharacterized protein</fullName>
    </submittedName>
</protein>
<proteinExistence type="predicted"/>
<feature type="non-terminal residue" evidence="1">
    <location>
        <position position="1"/>
    </location>
</feature>
<organism evidence="1 2">
    <name type="scientific">Pontibacter ummariensis</name>
    <dbReference type="NCBI Taxonomy" id="1610492"/>
    <lineage>
        <taxon>Bacteria</taxon>
        <taxon>Pseudomonadati</taxon>
        <taxon>Bacteroidota</taxon>
        <taxon>Cytophagia</taxon>
        <taxon>Cytophagales</taxon>
        <taxon>Hymenobacteraceae</taxon>
        <taxon>Pontibacter</taxon>
    </lineage>
</organism>
<gene>
    <name evidence="1" type="ORF">SAMN06296052_1641</name>
</gene>
<keyword evidence="2" id="KW-1185">Reference proteome</keyword>
<dbReference type="Proteomes" id="UP000198432">
    <property type="component" value="Unassembled WGS sequence"/>
</dbReference>
<sequence>EDIIETLLGLEITDEYDAVEDLQKWARDRWEGRHKRFNKQEE</sequence>
<dbReference type="EMBL" id="FZOQ01000064">
    <property type="protein sequence ID" value="SNT36337.1"/>
    <property type="molecule type" value="Genomic_DNA"/>
</dbReference>
<dbReference type="AlphaFoldDB" id="A0A239M0F0"/>
<name>A0A239M0F0_9BACT</name>
<accession>A0A239M0F0</accession>
<reference evidence="2" key="1">
    <citation type="submission" date="2017-06" db="EMBL/GenBank/DDBJ databases">
        <authorList>
            <person name="Varghese N."/>
            <person name="Submissions S."/>
        </authorList>
    </citation>
    <scope>NUCLEOTIDE SEQUENCE [LARGE SCALE GENOMIC DNA]</scope>
    <source>
        <strain evidence="2">NKM1</strain>
    </source>
</reference>
<evidence type="ECO:0000313" key="2">
    <source>
        <dbReference type="Proteomes" id="UP000198432"/>
    </source>
</evidence>
<evidence type="ECO:0000313" key="1">
    <source>
        <dbReference type="EMBL" id="SNT36337.1"/>
    </source>
</evidence>